<dbReference type="CDD" id="cd08509">
    <property type="entry name" value="PBP2_TmCBP_oligosaccharides_like"/>
    <property type="match status" value="1"/>
</dbReference>
<keyword evidence="1" id="KW-0732">Signal</keyword>
<dbReference type="SUPFAM" id="SSF53850">
    <property type="entry name" value="Periplasmic binding protein-like II"/>
    <property type="match status" value="1"/>
</dbReference>
<feature type="signal peptide" evidence="1">
    <location>
        <begin position="1"/>
        <end position="27"/>
    </location>
</feature>
<dbReference type="InterPro" id="IPR039424">
    <property type="entry name" value="SBP_5"/>
</dbReference>
<dbReference type="Gene3D" id="3.40.190.10">
    <property type="entry name" value="Periplasmic binding protein-like II"/>
    <property type="match status" value="1"/>
</dbReference>
<evidence type="ECO:0000256" key="1">
    <source>
        <dbReference type="SAM" id="SignalP"/>
    </source>
</evidence>
<sequence>MTLATPGTAARRPLAILVAAGLTAALAAGCGSAKKVSNGNGTTGGTSGGSGATVLNVGMPDGATLPANNNPFLDSSFAKKLGYTWLIWEPLAMTDEAKPDQDPKPWLATKWDWAPDYSKITLTVRDGVKWSDGSPLTADDVAYSFQIQKDNKGINYYSLPITDVSSSGNQVTVSFNGSQYVNRTKVLATQVINKKQWSAMADPTKDTVASPVGTGPYSIKSTTPSTVTVAARDGYWGNAPKVKTINFTTYSSNDTMGSALTSGAAEWSYYFMSDAKSTFVAKDPAHYKLYFPAQLSADGLWFNTTKKPFDDPHLRRAMSMVINRDDIFNQGEAGYFKPKIENITGIPTPQGEPYIAPDFKGKAPEADVATAKKELTDNGYTYQGDKLIGKDGKPVTLTMTDPADWNDYQTDLAIIKDNLATIGIDATVDKANDDAWFDNIAKGNFDTALHWTNSGTTPYDMYQQIMDSAAVQPIGTAATENFGRFKNDAADAALKAYANATDDASRTAAMNNLEKIFVEQMPMIPTSAGNLGAEFSTKNWNGWPSAENAYAAPQPTRWGMLDVVLHLTPSS</sequence>
<dbReference type="Pfam" id="PF00496">
    <property type="entry name" value="SBP_bac_5"/>
    <property type="match status" value="1"/>
</dbReference>
<dbReference type="PANTHER" id="PTHR30290">
    <property type="entry name" value="PERIPLASMIC BINDING COMPONENT OF ABC TRANSPORTER"/>
    <property type="match status" value="1"/>
</dbReference>
<keyword evidence="4" id="KW-1185">Reference proteome</keyword>
<reference evidence="3 4" key="1">
    <citation type="journal article" date="2019" name="Int. J. Syst. Evol. Microbiol.">
        <title>The Global Catalogue of Microorganisms (GCM) 10K type strain sequencing project: providing services to taxonomists for standard genome sequencing and annotation.</title>
        <authorList>
            <consortium name="The Broad Institute Genomics Platform"/>
            <consortium name="The Broad Institute Genome Sequencing Center for Infectious Disease"/>
            <person name="Wu L."/>
            <person name="Ma J."/>
        </authorList>
    </citation>
    <scope>NUCLEOTIDE SEQUENCE [LARGE SCALE GENOMIC DNA]</scope>
    <source>
        <strain evidence="3 4">JCM 16014</strain>
    </source>
</reference>
<gene>
    <name evidence="3" type="ORF">GCM10009839_79610</name>
</gene>
<dbReference type="PANTHER" id="PTHR30290:SF82">
    <property type="entry name" value="ABC-TYPE DIPEPTIDE_OLIGOPEPTIDE TRANSPORT SYSTEM, PERIPLASMIC COMPONENT"/>
    <property type="match status" value="1"/>
</dbReference>
<protein>
    <submittedName>
        <fullName evidence="3">ABC transporter substrate-binding protein</fullName>
    </submittedName>
</protein>
<dbReference type="Proteomes" id="UP001500751">
    <property type="component" value="Unassembled WGS sequence"/>
</dbReference>
<proteinExistence type="predicted"/>
<comment type="caution">
    <text evidence="3">The sequence shown here is derived from an EMBL/GenBank/DDBJ whole genome shotgun (WGS) entry which is preliminary data.</text>
</comment>
<dbReference type="RefSeq" id="WP_344670905.1">
    <property type="nucleotide sequence ID" value="NZ_BAAAQN010000069.1"/>
</dbReference>
<dbReference type="InterPro" id="IPR000914">
    <property type="entry name" value="SBP_5_dom"/>
</dbReference>
<organism evidence="3 4">
    <name type="scientific">Catenulispora yoronensis</name>
    <dbReference type="NCBI Taxonomy" id="450799"/>
    <lineage>
        <taxon>Bacteria</taxon>
        <taxon>Bacillati</taxon>
        <taxon>Actinomycetota</taxon>
        <taxon>Actinomycetes</taxon>
        <taxon>Catenulisporales</taxon>
        <taxon>Catenulisporaceae</taxon>
        <taxon>Catenulispora</taxon>
    </lineage>
</organism>
<evidence type="ECO:0000259" key="2">
    <source>
        <dbReference type="Pfam" id="PF00496"/>
    </source>
</evidence>
<dbReference type="Gene3D" id="3.10.105.10">
    <property type="entry name" value="Dipeptide-binding Protein, Domain 3"/>
    <property type="match status" value="1"/>
</dbReference>
<evidence type="ECO:0000313" key="3">
    <source>
        <dbReference type="EMBL" id="GAA2058057.1"/>
    </source>
</evidence>
<evidence type="ECO:0000313" key="4">
    <source>
        <dbReference type="Proteomes" id="UP001500751"/>
    </source>
</evidence>
<feature type="domain" description="Solute-binding protein family 5" evidence="2">
    <location>
        <begin position="103"/>
        <end position="465"/>
    </location>
</feature>
<dbReference type="EMBL" id="BAAAQN010000069">
    <property type="protein sequence ID" value="GAA2058057.1"/>
    <property type="molecule type" value="Genomic_DNA"/>
</dbReference>
<dbReference type="Gene3D" id="3.90.76.10">
    <property type="entry name" value="Dipeptide-binding Protein, Domain 1"/>
    <property type="match status" value="1"/>
</dbReference>
<feature type="chain" id="PRO_5045633081" evidence="1">
    <location>
        <begin position="28"/>
        <end position="571"/>
    </location>
</feature>
<name>A0ABN2VB75_9ACTN</name>
<accession>A0ABN2VB75</accession>